<gene>
    <name evidence="2" type="ORF">SAMN04488003_1202</name>
</gene>
<dbReference type="InterPro" id="IPR028098">
    <property type="entry name" value="Glyco_trans_4-like_N"/>
</dbReference>
<dbReference type="AlphaFoldDB" id="A0A1H8HAF7"/>
<evidence type="ECO:0000313" key="3">
    <source>
        <dbReference type="Proteomes" id="UP000199585"/>
    </source>
</evidence>
<dbReference type="Pfam" id="PF13439">
    <property type="entry name" value="Glyco_transf_4"/>
    <property type="match status" value="1"/>
</dbReference>
<keyword evidence="3" id="KW-1185">Reference proteome</keyword>
<dbReference type="Pfam" id="PF13692">
    <property type="entry name" value="Glyco_trans_1_4"/>
    <property type="match status" value="1"/>
</dbReference>
<sequence>MMRIAVVSHVRHPIAPPFMGGMEAHSWHLTAALVAAGHDVTLFASGDSAAALPAGAKLFPILPEHYDRCFPWHDFHGTDVLNAHVDAGFARAARALVDGNFDVIHNNALHRYPPRLARVHRLPMVTSLHIPPFDALRRAVHESAAPWARFTVTSHRQLQIWWPDGSPPEAAVVHNGIDPSDWPYVPGGDGSAVWAGRITPNKGTHLAARAAALAGVALTIYGTIEDQGYFDRDIAPLLGEAIRYGGHLQGHDLAAAYGRASVLLFTPCWEEPFGLAAIEAMATGLPVAAIGNGAAQEIIGHAGIYAAQDRPQDLATALLRALTIDPAIPHARVLAHYTLRHMIDGYEDQYAAAIAGAGRHDVPDVTFPPIELDVAPPPRQVVHA</sequence>
<feature type="domain" description="Glycosyltransferase subfamily 4-like N-terminal" evidence="1">
    <location>
        <begin position="19"/>
        <end position="180"/>
    </location>
</feature>
<proteinExistence type="predicted"/>
<dbReference type="RefSeq" id="WP_245731553.1">
    <property type="nucleotide sequence ID" value="NZ_FOCI01000020.1"/>
</dbReference>
<dbReference type="PANTHER" id="PTHR12526:SF595">
    <property type="entry name" value="BLL5217 PROTEIN"/>
    <property type="match status" value="1"/>
</dbReference>
<dbReference type="SUPFAM" id="SSF53756">
    <property type="entry name" value="UDP-Glycosyltransferase/glycogen phosphorylase"/>
    <property type="match status" value="1"/>
</dbReference>
<accession>A0A1H8HAF7</accession>
<evidence type="ECO:0000259" key="1">
    <source>
        <dbReference type="Pfam" id="PF13439"/>
    </source>
</evidence>
<protein>
    <submittedName>
        <fullName evidence="2">Glycosyltransferase involved in cell wall bisynthesis</fullName>
    </submittedName>
</protein>
<dbReference type="EMBL" id="FOCI01000020">
    <property type="protein sequence ID" value="SEN52518.1"/>
    <property type="molecule type" value="Genomic_DNA"/>
</dbReference>
<reference evidence="2 3" key="1">
    <citation type="submission" date="2016-10" db="EMBL/GenBank/DDBJ databases">
        <authorList>
            <person name="de Groot N.N."/>
        </authorList>
    </citation>
    <scope>NUCLEOTIDE SEQUENCE [LARGE SCALE GENOMIC DNA]</scope>
    <source>
        <strain evidence="2 3">DSM 16213</strain>
    </source>
</reference>
<dbReference type="STRING" id="245187.SAMN04488003_1202"/>
<name>A0A1H8HAF7_9RHOB</name>
<dbReference type="PANTHER" id="PTHR12526">
    <property type="entry name" value="GLYCOSYLTRANSFERASE"/>
    <property type="match status" value="1"/>
</dbReference>
<dbReference type="Gene3D" id="3.40.50.2000">
    <property type="entry name" value="Glycogen Phosphorylase B"/>
    <property type="match status" value="2"/>
</dbReference>
<organism evidence="2 3">
    <name type="scientific">Loktanella fryxellensis</name>
    <dbReference type="NCBI Taxonomy" id="245187"/>
    <lineage>
        <taxon>Bacteria</taxon>
        <taxon>Pseudomonadati</taxon>
        <taxon>Pseudomonadota</taxon>
        <taxon>Alphaproteobacteria</taxon>
        <taxon>Rhodobacterales</taxon>
        <taxon>Roseobacteraceae</taxon>
        <taxon>Loktanella</taxon>
    </lineage>
</organism>
<evidence type="ECO:0000313" key="2">
    <source>
        <dbReference type="EMBL" id="SEN52518.1"/>
    </source>
</evidence>
<dbReference type="GO" id="GO:0016757">
    <property type="term" value="F:glycosyltransferase activity"/>
    <property type="evidence" value="ECO:0007669"/>
    <property type="project" value="UniProtKB-ARBA"/>
</dbReference>
<dbReference type="Proteomes" id="UP000199585">
    <property type="component" value="Unassembled WGS sequence"/>
</dbReference>
<keyword evidence="2" id="KW-0808">Transferase</keyword>